<dbReference type="PROSITE" id="PS50977">
    <property type="entry name" value="HTH_TETR_2"/>
    <property type="match status" value="1"/>
</dbReference>
<dbReference type="InterPro" id="IPR001647">
    <property type="entry name" value="HTH_TetR"/>
</dbReference>
<organism evidence="4 5">
    <name type="scientific">Pseudonocardia acidicola</name>
    <dbReference type="NCBI Taxonomy" id="2724939"/>
    <lineage>
        <taxon>Bacteria</taxon>
        <taxon>Bacillati</taxon>
        <taxon>Actinomycetota</taxon>
        <taxon>Actinomycetes</taxon>
        <taxon>Pseudonocardiales</taxon>
        <taxon>Pseudonocardiaceae</taxon>
        <taxon>Pseudonocardia</taxon>
    </lineage>
</organism>
<feature type="domain" description="HTH tetR-type" evidence="3">
    <location>
        <begin position="13"/>
        <end position="73"/>
    </location>
</feature>
<dbReference type="Gene3D" id="1.10.357.10">
    <property type="entry name" value="Tetracycline Repressor, domain 2"/>
    <property type="match status" value="1"/>
</dbReference>
<evidence type="ECO:0000256" key="1">
    <source>
        <dbReference type="ARBA" id="ARBA00023125"/>
    </source>
</evidence>
<evidence type="ECO:0000313" key="5">
    <source>
        <dbReference type="Proteomes" id="UP000820669"/>
    </source>
</evidence>
<sequence length="205" mass="21598">MGTQPGFHARVRSLLRDQLLDAAAEITSERGWDGVTMSRVAARVGVSRQSVYNEIGSKDALAEAMITRETDRFLAGVSERLAAHPGDLGAGLGAAVDFTLRAAADNPLIKAVVSAAHGAADDLLPLVTIRPEPVLERAVAAVVKQVRTVHPDLTLAGPGADTLTSLVEVVARLTLSHLVQPTAAIEQAVRQVRWIVDSVLAGRGH</sequence>
<evidence type="ECO:0000259" key="3">
    <source>
        <dbReference type="PROSITE" id="PS50977"/>
    </source>
</evidence>
<gene>
    <name evidence="4" type="ORF">HF526_08925</name>
</gene>
<dbReference type="RefSeq" id="WP_169380879.1">
    <property type="nucleotide sequence ID" value="NZ_JAAXLA010000012.1"/>
</dbReference>
<dbReference type="Proteomes" id="UP000820669">
    <property type="component" value="Unassembled WGS sequence"/>
</dbReference>
<name>A0ABX1S7B5_9PSEU</name>
<dbReference type="PANTHER" id="PTHR30055:SF146">
    <property type="entry name" value="HTH-TYPE TRANSCRIPTIONAL DUAL REGULATOR CECR"/>
    <property type="match status" value="1"/>
</dbReference>
<evidence type="ECO:0000256" key="2">
    <source>
        <dbReference type="PROSITE-ProRule" id="PRU00335"/>
    </source>
</evidence>
<dbReference type="Pfam" id="PF00440">
    <property type="entry name" value="TetR_N"/>
    <property type="match status" value="1"/>
</dbReference>
<dbReference type="InterPro" id="IPR050109">
    <property type="entry name" value="HTH-type_TetR-like_transc_reg"/>
</dbReference>
<dbReference type="InterPro" id="IPR040611">
    <property type="entry name" value="AlkX_C"/>
</dbReference>
<reference evidence="4 5" key="1">
    <citation type="submission" date="2020-04" db="EMBL/GenBank/DDBJ databases">
        <authorList>
            <person name="Klaysubun C."/>
            <person name="Duangmal K."/>
            <person name="Lipun K."/>
        </authorList>
    </citation>
    <scope>NUCLEOTIDE SEQUENCE [LARGE SCALE GENOMIC DNA]</scope>
    <source>
        <strain evidence="4 5">K10HN5</strain>
    </source>
</reference>
<dbReference type="Pfam" id="PF18556">
    <property type="entry name" value="TetR_C_35"/>
    <property type="match status" value="1"/>
</dbReference>
<proteinExistence type="predicted"/>
<keyword evidence="1 2" id="KW-0238">DNA-binding</keyword>
<dbReference type="PRINTS" id="PR00455">
    <property type="entry name" value="HTHTETR"/>
</dbReference>
<accession>A0ABX1S7B5</accession>
<feature type="DNA-binding region" description="H-T-H motif" evidence="2">
    <location>
        <begin position="36"/>
        <end position="55"/>
    </location>
</feature>
<comment type="caution">
    <text evidence="4">The sequence shown here is derived from an EMBL/GenBank/DDBJ whole genome shotgun (WGS) entry which is preliminary data.</text>
</comment>
<dbReference type="InterPro" id="IPR009057">
    <property type="entry name" value="Homeodomain-like_sf"/>
</dbReference>
<protein>
    <submittedName>
        <fullName evidence="4">TetR/AcrR family transcriptional regulator</fullName>
    </submittedName>
</protein>
<dbReference type="SUPFAM" id="SSF46689">
    <property type="entry name" value="Homeodomain-like"/>
    <property type="match status" value="1"/>
</dbReference>
<dbReference type="PANTHER" id="PTHR30055">
    <property type="entry name" value="HTH-TYPE TRANSCRIPTIONAL REGULATOR RUTR"/>
    <property type="match status" value="1"/>
</dbReference>
<keyword evidence="5" id="KW-1185">Reference proteome</keyword>
<dbReference type="EMBL" id="JAAXLA010000012">
    <property type="protein sequence ID" value="NMH97431.1"/>
    <property type="molecule type" value="Genomic_DNA"/>
</dbReference>
<evidence type="ECO:0000313" key="4">
    <source>
        <dbReference type="EMBL" id="NMH97431.1"/>
    </source>
</evidence>